<name>A0A0M8N7X4_ESCWE</name>
<feature type="region of interest" description="Disordered" evidence="1">
    <location>
        <begin position="33"/>
        <end position="55"/>
    </location>
</feature>
<dbReference type="AlphaFoldDB" id="A0A0M8N7X4"/>
<dbReference type="STRING" id="150374.A0A0M8N7X4"/>
<evidence type="ECO:0000256" key="1">
    <source>
        <dbReference type="SAM" id="MobiDB-lite"/>
    </source>
</evidence>
<feature type="compositionally biased region" description="Low complexity" evidence="1">
    <location>
        <begin position="152"/>
        <end position="174"/>
    </location>
</feature>
<feature type="region of interest" description="Disordered" evidence="1">
    <location>
        <begin position="146"/>
        <end position="177"/>
    </location>
</feature>
<feature type="compositionally biased region" description="Basic and acidic residues" evidence="1">
    <location>
        <begin position="436"/>
        <end position="447"/>
    </location>
</feature>
<protein>
    <submittedName>
        <fullName evidence="2">Uncharacterized protein</fullName>
    </submittedName>
</protein>
<evidence type="ECO:0000313" key="3">
    <source>
        <dbReference type="Proteomes" id="UP000053831"/>
    </source>
</evidence>
<feature type="compositionally biased region" description="Acidic residues" evidence="1">
    <location>
        <begin position="372"/>
        <end position="386"/>
    </location>
</feature>
<dbReference type="OrthoDB" id="5236816at2759"/>
<feature type="region of interest" description="Disordered" evidence="1">
    <location>
        <begin position="359"/>
        <end position="453"/>
    </location>
</feature>
<sequence length="453" mass="49942">MLRQHSGTSLFVRPICWTDLHTKLLGAKFEELPPCDSPSPSSQPGSGPSQGHMQPSPAITILSSALSEILQPSAVQSILSSNSVKVTLMTLWPGAFSKPQYLPELNLFWGGKVYHDAVRVQAMWNYPTTLSTASSQTSFETVATHPLDPQLAPSSPSTSATVSISSSSAGSTPLSPMPPPSLPMLCYVGKNRSSLIRRSMFRVCQGPSMNINMPVFRLQQLRSKALMPLDPDQDAHLVGIFLAMAQRHFYGVPPTSARRESYWWPQDKGRPPRPDFHDLKLRVLTSDSETAEFIVYTGHVTAAFLDRFHDPFANPGPTPGAPGGVPGIRIGYTRVPVWPILGLRERLGKALGHDIVGPFDPTQMETWHESDVDTELELSSSDEDETPPAAEEPSDRTSRKRTRTRDRDRDRDKEREPLAHRFDGSYDSESGGEQDLGAKKRRLDEGNRVGVVV</sequence>
<comment type="caution">
    <text evidence="2">The sequence shown here is derived from an EMBL/GenBank/DDBJ whole genome shotgun (WGS) entry which is preliminary data.</text>
</comment>
<feature type="compositionally biased region" description="Low complexity" evidence="1">
    <location>
        <begin position="38"/>
        <end position="55"/>
    </location>
</feature>
<gene>
    <name evidence="2" type="ORF">ESCO_001828</name>
</gene>
<evidence type="ECO:0000313" key="2">
    <source>
        <dbReference type="EMBL" id="KOS21840.1"/>
    </source>
</evidence>
<accession>A0A0M8N7X4</accession>
<proteinExistence type="predicted"/>
<keyword evidence="3" id="KW-1185">Reference proteome</keyword>
<dbReference type="Proteomes" id="UP000053831">
    <property type="component" value="Unassembled WGS sequence"/>
</dbReference>
<feature type="compositionally biased region" description="Basic and acidic residues" evidence="1">
    <location>
        <begin position="405"/>
        <end position="424"/>
    </location>
</feature>
<organism evidence="2 3">
    <name type="scientific">Escovopsis weberi</name>
    <dbReference type="NCBI Taxonomy" id="150374"/>
    <lineage>
        <taxon>Eukaryota</taxon>
        <taxon>Fungi</taxon>
        <taxon>Dikarya</taxon>
        <taxon>Ascomycota</taxon>
        <taxon>Pezizomycotina</taxon>
        <taxon>Sordariomycetes</taxon>
        <taxon>Hypocreomycetidae</taxon>
        <taxon>Hypocreales</taxon>
        <taxon>Hypocreaceae</taxon>
        <taxon>Escovopsis</taxon>
    </lineage>
</organism>
<dbReference type="EMBL" id="LGSR01000006">
    <property type="protein sequence ID" value="KOS21840.1"/>
    <property type="molecule type" value="Genomic_DNA"/>
</dbReference>
<reference evidence="2 3" key="1">
    <citation type="submission" date="2015-07" db="EMBL/GenBank/DDBJ databases">
        <title>The genome of the fungus Escovopsis weberi, a specialized disease agent of ant agriculture.</title>
        <authorList>
            <person name="de Man T.J."/>
            <person name="Stajich J.E."/>
            <person name="Kubicek C.P."/>
            <person name="Chenthamara K."/>
            <person name="Atanasova L."/>
            <person name="Druzhinina I.S."/>
            <person name="Birnbaum S."/>
            <person name="Barribeau S.M."/>
            <person name="Teiling C."/>
            <person name="Suen G."/>
            <person name="Currie C."/>
            <person name="Gerardo N.M."/>
        </authorList>
    </citation>
    <scope>NUCLEOTIDE SEQUENCE [LARGE SCALE GENOMIC DNA]</scope>
</reference>